<evidence type="ECO:0000313" key="3">
    <source>
        <dbReference type="Proteomes" id="UP000822476"/>
    </source>
</evidence>
<dbReference type="AlphaFoldDB" id="A0A8S9YP18"/>
<feature type="region of interest" description="Disordered" evidence="1">
    <location>
        <begin position="1"/>
        <end position="30"/>
    </location>
</feature>
<comment type="caution">
    <text evidence="2">The sequence shown here is derived from an EMBL/GenBank/DDBJ whole genome shotgun (WGS) entry which is preliminary data.</text>
</comment>
<dbReference type="Proteomes" id="UP000822476">
    <property type="component" value="Unassembled WGS sequence"/>
</dbReference>
<gene>
    <name evidence="2" type="ORF">EG68_05794</name>
</gene>
<evidence type="ECO:0000256" key="1">
    <source>
        <dbReference type="SAM" id="MobiDB-lite"/>
    </source>
</evidence>
<organism evidence="2 3">
    <name type="scientific">Paragonimus skrjabini miyazakii</name>
    <dbReference type="NCBI Taxonomy" id="59628"/>
    <lineage>
        <taxon>Eukaryota</taxon>
        <taxon>Metazoa</taxon>
        <taxon>Spiralia</taxon>
        <taxon>Lophotrochozoa</taxon>
        <taxon>Platyhelminthes</taxon>
        <taxon>Trematoda</taxon>
        <taxon>Digenea</taxon>
        <taxon>Plagiorchiida</taxon>
        <taxon>Troglotremata</taxon>
        <taxon>Troglotrematidae</taxon>
        <taxon>Paragonimus</taxon>
    </lineage>
</organism>
<evidence type="ECO:0000313" key="2">
    <source>
        <dbReference type="EMBL" id="KAF7256659.1"/>
    </source>
</evidence>
<accession>A0A8S9YP18</accession>
<feature type="compositionally biased region" description="Polar residues" evidence="1">
    <location>
        <begin position="21"/>
        <end position="30"/>
    </location>
</feature>
<keyword evidence="3" id="KW-1185">Reference proteome</keyword>
<feature type="compositionally biased region" description="Polar residues" evidence="1">
    <location>
        <begin position="1"/>
        <end position="10"/>
    </location>
</feature>
<name>A0A8S9YP18_9TREM</name>
<reference evidence="2" key="1">
    <citation type="submission" date="2019-07" db="EMBL/GenBank/DDBJ databases">
        <title>Annotation for the trematode Paragonimus miyazaki's.</title>
        <authorList>
            <person name="Choi Y.-J."/>
        </authorList>
    </citation>
    <scope>NUCLEOTIDE SEQUENCE</scope>
    <source>
        <strain evidence="2">Japan</strain>
    </source>
</reference>
<protein>
    <submittedName>
        <fullName evidence="2">Uncharacterized protein</fullName>
    </submittedName>
</protein>
<proteinExistence type="predicted"/>
<dbReference type="EMBL" id="JTDE01002938">
    <property type="protein sequence ID" value="KAF7256659.1"/>
    <property type="molecule type" value="Genomic_DNA"/>
</dbReference>
<sequence>MSAVWNTTQDDTSEAAEESAPVSTYRTGQR</sequence>